<keyword evidence="3" id="KW-0812">Transmembrane</keyword>
<dbReference type="OrthoDB" id="3687641at2759"/>
<accession>A0A9P4I2U5</accession>
<reference evidence="4" key="1">
    <citation type="journal article" date="2020" name="Stud. Mycol.">
        <title>101 Dothideomycetes genomes: a test case for predicting lifestyles and emergence of pathogens.</title>
        <authorList>
            <person name="Haridas S."/>
            <person name="Albert R."/>
            <person name="Binder M."/>
            <person name="Bloem J."/>
            <person name="Labutti K."/>
            <person name="Salamov A."/>
            <person name="Andreopoulos B."/>
            <person name="Baker S."/>
            <person name="Barry K."/>
            <person name="Bills G."/>
            <person name="Bluhm B."/>
            <person name="Cannon C."/>
            <person name="Castanera R."/>
            <person name="Culley D."/>
            <person name="Daum C."/>
            <person name="Ezra D."/>
            <person name="Gonzalez J."/>
            <person name="Henrissat B."/>
            <person name="Kuo A."/>
            <person name="Liang C."/>
            <person name="Lipzen A."/>
            <person name="Lutzoni F."/>
            <person name="Magnuson J."/>
            <person name="Mondo S."/>
            <person name="Nolan M."/>
            <person name="Ohm R."/>
            <person name="Pangilinan J."/>
            <person name="Park H.-J."/>
            <person name="Ramirez L."/>
            <person name="Alfaro M."/>
            <person name="Sun H."/>
            <person name="Tritt A."/>
            <person name="Yoshinaga Y."/>
            <person name="Zwiers L.-H."/>
            <person name="Turgeon B."/>
            <person name="Goodwin S."/>
            <person name="Spatafora J."/>
            <person name="Crous P."/>
            <person name="Grigoriev I."/>
        </authorList>
    </citation>
    <scope>NUCLEOTIDE SEQUENCE</scope>
    <source>
        <strain evidence="4">CBS 133067</strain>
    </source>
</reference>
<feature type="transmembrane region" description="Helical" evidence="3">
    <location>
        <begin position="43"/>
        <end position="63"/>
    </location>
</feature>
<dbReference type="GO" id="GO:0043386">
    <property type="term" value="P:mycotoxin biosynthetic process"/>
    <property type="evidence" value="ECO:0007669"/>
    <property type="project" value="InterPro"/>
</dbReference>
<evidence type="ECO:0000313" key="5">
    <source>
        <dbReference type="Proteomes" id="UP000799772"/>
    </source>
</evidence>
<keyword evidence="5" id="KW-1185">Reference proteome</keyword>
<dbReference type="InterPro" id="IPR021765">
    <property type="entry name" value="UstYa-like"/>
</dbReference>
<proteinExistence type="inferred from homology"/>
<gene>
    <name evidence="4" type="ORF">NA57DRAFT_49970</name>
</gene>
<evidence type="ECO:0000256" key="3">
    <source>
        <dbReference type="SAM" id="Phobius"/>
    </source>
</evidence>
<evidence type="ECO:0000256" key="1">
    <source>
        <dbReference type="ARBA" id="ARBA00004685"/>
    </source>
</evidence>
<name>A0A9P4I2U5_9PEZI</name>
<dbReference type="PANTHER" id="PTHR33365">
    <property type="entry name" value="YALI0B05434P"/>
    <property type="match status" value="1"/>
</dbReference>
<dbReference type="Pfam" id="PF11807">
    <property type="entry name" value="UstYa"/>
    <property type="match status" value="1"/>
</dbReference>
<organism evidence="4 5">
    <name type="scientific">Rhizodiscina lignyota</name>
    <dbReference type="NCBI Taxonomy" id="1504668"/>
    <lineage>
        <taxon>Eukaryota</taxon>
        <taxon>Fungi</taxon>
        <taxon>Dikarya</taxon>
        <taxon>Ascomycota</taxon>
        <taxon>Pezizomycotina</taxon>
        <taxon>Dothideomycetes</taxon>
        <taxon>Pleosporomycetidae</taxon>
        <taxon>Aulographales</taxon>
        <taxon>Rhizodiscinaceae</taxon>
        <taxon>Rhizodiscina</taxon>
    </lineage>
</organism>
<keyword evidence="3" id="KW-0472">Membrane</keyword>
<comment type="similarity">
    <text evidence="2">Belongs to the ustYa family.</text>
</comment>
<evidence type="ECO:0000256" key="2">
    <source>
        <dbReference type="ARBA" id="ARBA00035112"/>
    </source>
</evidence>
<evidence type="ECO:0000313" key="4">
    <source>
        <dbReference type="EMBL" id="KAF2092609.1"/>
    </source>
</evidence>
<comment type="caution">
    <text evidence="4">The sequence shown here is derived from an EMBL/GenBank/DDBJ whole genome shotgun (WGS) entry which is preliminary data.</text>
</comment>
<dbReference type="PANTHER" id="PTHR33365:SF4">
    <property type="entry name" value="CYCLOCHLOROTINE BIOSYNTHESIS PROTEIN O"/>
    <property type="match status" value="1"/>
</dbReference>
<sequence>MVHSADVRYARLEDKDSVNEDSLPFQNLNPPRRAQLQQLSPYFIIYLSLSSIIIIILLAMLLARVSRESRECSNSRPFKTPLGRHLELMSVSHHYDELWKDVEGNSSEINIPDSSGNNAMGAIAMFHQLHCLGAFRRIVQMARVENITGYDIEYDRHWPHCFDYMRMTILCWADDTVERYSYDLNGERTDFIDGAFDLRQCGNNRKLIDKVQAGGKIVHTKPFP</sequence>
<keyword evidence="3" id="KW-1133">Transmembrane helix</keyword>
<protein>
    <submittedName>
        <fullName evidence="4">Uncharacterized protein</fullName>
    </submittedName>
</protein>
<dbReference type="AlphaFoldDB" id="A0A9P4I2U5"/>
<dbReference type="EMBL" id="ML978144">
    <property type="protein sequence ID" value="KAF2092609.1"/>
    <property type="molecule type" value="Genomic_DNA"/>
</dbReference>
<dbReference type="Proteomes" id="UP000799772">
    <property type="component" value="Unassembled WGS sequence"/>
</dbReference>
<comment type="pathway">
    <text evidence="1">Mycotoxin biosynthesis.</text>
</comment>